<organism evidence="1 2">
    <name type="scientific">Candidatus Similichlamydia laticola</name>
    <dbReference type="NCBI Taxonomy" id="2170265"/>
    <lineage>
        <taxon>Bacteria</taxon>
        <taxon>Pseudomonadati</taxon>
        <taxon>Chlamydiota</taxon>
        <taxon>Chlamydiia</taxon>
        <taxon>Parachlamydiales</taxon>
        <taxon>Candidatus Parilichlamydiaceae</taxon>
        <taxon>Candidatus Similichlamydia</taxon>
    </lineage>
</organism>
<name>A0A369KJ66_9BACT</name>
<proteinExistence type="predicted"/>
<comment type="caution">
    <text evidence="1">The sequence shown here is derived from an EMBL/GenBank/DDBJ whole genome shotgun (WGS) entry which is preliminary data.</text>
</comment>
<dbReference type="AlphaFoldDB" id="A0A369KJ66"/>
<dbReference type="Proteomes" id="UP000253816">
    <property type="component" value="Unassembled WGS sequence"/>
</dbReference>
<evidence type="ECO:0000313" key="1">
    <source>
        <dbReference type="EMBL" id="RDB31823.1"/>
    </source>
</evidence>
<keyword evidence="2" id="KW-1185">Reference proteome</keyword>
<dbReference type="EMBL" id="QQBG01000007">
    <property type="protein sequence ID" value="RDB31823.1"/>
    <property type="molecule type" value="Genomic_DNA"/>
</dbReference>
<evidence type="ECO:0000313" key="2">
    <source>
        <dbReference type="Proteomes" id="UP000253816"/>
    </source>
</evidence>
<protein>
    <submittedName>
        <fullName evidence="1">Uncharacterized protein</fullName>
    </submittedName>
</protein>
<gene>
    <name evidence="1" type="ORF">HAT2_00068</name>
</gene>
<accession>A0A369KJ66</accession>
<sequence length="38" mass="4080">MPKNGLVVPGKGDIGLGKSIWNRSSGVWLLCQTSVPRK</sequence>
<reference evidence="1 2" key="1">
    <citation type="submission" date="2018-07" db="EMBL/GenBank/DDBJ databases">
        <title>Comparative genomics of the Candidatus Parilichlamydiaceae reveals evidence of convergent evolution and genome reduction in the phylum Chlamydiae.</title>
        <authorList>
            <person name="Taylor-Brown A."/>
            <person name="Polkinghorne A."/>
        </authorList>
    </citation>
    <scope>NUCLEOTIDE SEQUENCE [LARGE SCALE GENOMIC DNA]</scope>
    <source>
        <strain evidence="1 2">Hat2</strain>
    </source>
</reference>